<dbReference type="Gene3D" id="3.40.50.300">
    <property type="entry name" value="P-loop containing nucleotide triphosphate hydrolases"/>
    <property type="match status" value="1"/>
</dbReference>
<comment type="caution">
    <text evidence="1">The sequence shown here is derived from an EMBL/GenBank/DDBJ whole genome shotgun (WGS) entry which is preliminary data.</text>
</comment>
<dbReference type="AlphaFoldDB" id="A0A3P3EWG4"/>
<accession>A0A3P3EWG4</accession>
<gene>
    <name evidence="1" type="ORF">EH240_33140</name>
</gene>
<protein>
    <recommendedName>
        <fullName evidence="3">Thymidylate kinase</fullName>
    </recommendedName>
</protein>
<organism evidence="1 2">
    <name type="scientific">Mesorhizobium tamadayense</name>
    <dbReference type="NCBI Taxonomy" id="425306"/>
    <lineage>
        <taxon>Bacteria</taxon>
        <taxon>Pseudomonadati</taxon>
        <taxon>Pseudomonadota</taxon>
        <taxon>Alphaproteobacteria</taxon>
        <taxon>Hyphomicrobiales</taxon>
        <taxon>Phyllobacteriaceae</taxon>
        <taxon>Mesorhizobium</taxon>
    </lineage>
</organism>
<reference evidence="1 2" key="1">
    <citation type="submission" date="2018-11" db="EMBL/GenBank/DDBJ databases">
        <title>the genome of Mesorhizobium tamadayense DSM 28320.</title>
        <authorList>
            <person name="Gao J."/>
        </authorList>
    </citation>
    <scope>NUCLEOTIDE SEQUENCE [LARGE SCALE GENOMIC DNA]</scope>
    <source>
        <strain evidence="1 2">DSM 28320</strain>
    </source>
</reference>
<proteinExistence type="predicted"/>
<dbReference type="EMBL" id="RQXT01000070">
    <property type="protein sequence ID" value="RRH90212.1"/>
    <property type="molecule type" value="Genomic_DNA"/>
</dbReference>
<name>A0A3P3EWG4_9HYPH</name>
<dbReference type="OrthoDB" id="6853346at2"/>
<sequence>MSLDSKGQNEKAVIRKLVSELDAARISYCHWKSNCRLEATLAGDEDIDILVDRRQAANLQGALSVSGFKLAQSALGAGHPSTFHAIGLDGHTGELVDLHVCHEIYSGDSLVKNYRMPIEGELLANTRELLGVKVPDAACELVYFVLRIALKHLSPIELLKLNRHRSQYADELDWLQQAASRSIVPPPAICDRLFPVIGPGLFSDLVNAVARQDAIFLRIRLGWKVAWRLRGVRRLSAFAAAASRLWRFGDFVRGSLSGAKSLHLVSGGAIVALVGPKATGKSTTANELARCLGRHLNVCRIHAGKPPPTLISWIPNWFVPLARRLLPHERMAVYEDAARRERRDFSLFHVARMALLAHDRRRLLQRALRKAAAGAIVISDRYPSLQPGTIDSSSFDSLALAGCDSWLKRKLMQYERYCYSAIPRPNLVIKLTAPIAIAIARDATRDKAGGPDEATVRRHWELERKTDFGSTPVVTIDTTAPLEETARQAVNAVWAVL</sequence>
<evidence type="ECO:0000313" key="1">
    <source>
        <dbReference type="EMBL" id="RRH90212.1"/>
    </source>
</evidence>
<dbReference type="SUPFAM" id="SSF52540">
    <property type="entry name" value="P-loop containing nucleoside triphosphate hydrolases"/>
    <property type="match status" value="1"/>
</dbReference>
<evidence type="ECO:0000313" key="2">
    <source>
        <dbReference type="Proteomes" id="UP000273786"/>
    </source>
</evidence>
<evidence type="ECO:0008006" key="3">
    <source>
        <dbReference type="Google" id="ProtNLM"/>
    </source>
</evidence>
<dbReference type="InterPro" id="IPR027417">
    <property type="entry name" value="P-loop_NTPase"/>
</dbReference>
<keyword evidence="2" id="KW-1185">Reference proteome</keyword>
<dbReference type="Proteomes" id="UP000273786">
    <property type="component" value="Unassembled WGS sequence"/>
</dbReference>
<dbReference type="RefSeq" id="WP_125006465.1">
    <property type="nucleotide sequence ID" value="NZ_RQXT01000070.1"/>
</dbReference>